<dbReference type="RefSeq" id="WP_268803407.1">
    <property type="nucleotide sequence ID" value="NZ_JAPRAY010000003.1"/>
</dbReference>
<gene>
    <name evidence="1" type="ORF">OZZ17_03620</name>
</gene>
<dbReference type="Proteomes" id="UP001079535">
    <property type="component" value="Unassembled WGS sequence"/>
</dbReference>
<reference evidence="1" key="1">
    <citation type="submission" date="2022-11" db="EMBL/GenBank/DDBJ databases">
        <title>Temperate bacteriophages infecting mucin-degrading bacterium Ruminococcus gnavus from the human gut.</title>
        <authorList>
            <person name="Buttimer C."/>
        </authorList>
    </citation>
    <scope>NUCLEOTIDE SEQUENCE</scope>
    <source>
        <strain evidence="1">CCUG 49994</strain>
    </source>
</reference>
<protein>
    <submittedName>
        <fullName evidence="1">Uncharacterized protein</fullName>
    </submittedName>
</protein>
<accession>A0A9Q4EXT5</accession>
<name>A0A9Q4EXT5_MEDGN</name>
<organism evidence="1 2">
    <name type="scientific">Mediterraneibacter gnavus</name>
    <name type="common">Ruminococcus gnavus</name>
    <dbReference type="NCBI Taxonomy" id="33038"/>
    <lineage>
        <taxon>Bacteria</taxon>
        <taxon>Bacillati</taxon>
        <taxon>Bacillota</taxon>
        <taxon>Clostridia</taxon>
        <taxon>Lachnospirales</taxon>
        <taxon>Lachnospiraceae</taxon>
        <taxon>Mediterraneibacter</taxon>
    </lineage>
</organism>
<comment type="caution">
    <text evidence="1">The sequence shown here is derived from an EMBL/GenBank/DDBJ whole genome shotgun (WGS) entry which is preliminary data.</text>
</comment>
<dbReference type="AlphaFoldDB" id="A0A9Q4EXT5"/>
<evidence type="ECO:0000313" key="2">
    <source>
        <dbReference type="Proteomes" id="UP001079535"/>
    </source>
</evidence>
<evidence type="ECO:0000313" key="1">
    <source>
        <dbReference type="EMBL" id="MCZ0666625.1"/>
    </source>
</evidence>
<sequence>MSQWTQVNASFRLNSIGEIPDEEIIDIFGKQVDYRGMSNIEYDENYEVKDKHKYLPMGSEGTLEMSIWHNPDKSCMASTTVSVFGDLRDYGCFDEIEKWFNKCCDRFFVRQAVCQVEVEGVGIKVFQNKEG</sequence>
<dbReference type="EMBL" id="JAPRAY010000003">
    <property type="protein sequence ID" value="MCZ0666625.1"/>
    <property type="molecule type" value="Genomic_DNA"/>
</dbReference>
<proteinExistence type="predicted"/>